<evidence type="ECO:0000313" key="3">
    <source>
        <dbReference type="Proteomes" id="UP000054272"/>
    </source>
</evidence>
<organism evidence="2 3">
    <name type="scientific">Cryptococcus gattii EJB2</name>
    <dbReference type="NCBI Taxonomy" id="1296103"/>
    <lineage>
        <taxon>Eukaryota</taxon>
        <taxon>Fungi</taxon>
        <taxon>Dikarya</taxon>
        <taxon>Basidiomycota</taxon>
        <taxon>Agaricomycotina</taxon>
        <taxon>Tremellomycetes</taxon>
        <taxon>Tremellales</taxon>
        <taxon>Cryptococcaceae</taxon>
        <taxon>Cryptococcus</taxon>
        <taxon>Cryptococcus gattii species complex</taxon>
    </lineage>
</organism>
<keyword evidence="3" id="KW-1185">Reference proteome</keyword>
<sequence>MCPGVNNDPENGKVHSPVRELVEEEEIKPPASELVDEDEPDISISQRGDEEDIIEEMMRREKEQKLHLALYSVLEQRGFRFLLGSQKAFQAVLKELTDQYSG</sequence>
<feature type="compositionally biased region" description="Basic and acidic residues" evidence="1">
    <location>
        <begin position="10"/>
        <end position="21"/>
    </location>
</feature>
<gene>
    <name evidence="2" type="ORF">I306_06426</name>
</gene>
<feature type="region of interest" description="Disordered" evidence="1">
    <location>
        <begin position="1"/>
        <end position="39"/>
    </location>
</feature>
<reference evidence="2 3" key="1">
    <citation type="submission" date="2015-01" db="EMBL/GenBank/DDBJ databases">
        <title>The Genome Sequence of Cryptococcus gattii EJB2.</title>
        <authorList>
            <consortium name="The Broad Institute Genomics Platform"/>
            <person name="Cuomo C."/>
            <person name="Litvintseva A."/>
            <person name="Chen Y."/>
            <person name="Heitman J."/>
            <person name="Sun S."/>
            <person name="Springer D."/>
            <person name="Dromer F."/>
            <person name="Young S."/>
            <person name="Zeng Q."/>
            <person name="Gargeya S."/>
            <person name="Abouelleil A."/>
            <person name="Alvarado L."/>
            <person name="Chapman S.B."/>
            <person name="Gainer-Dewar J."/>
            <person name="Goldberg J."/>
            <person name="Griggs A."/>
            <person name="Gujja S."/>
            <person name="Hansen M."/>
            <person name="Howarth C."/>
            <person name="Imamovic A."/>
            <person name="Larimer J."/>
            <person name="Murphy C."/>
            <person name="Naylor J."/>
            <person name="Pearson M."/>
            <person name="Priest M."/>
            <person name="Roberts A."/>
            <person name="Saif S."/>
            <person name="Shea T."/>
            <person name="Sykes S."/>
            <person name="Wortman J."/>
            <person name="Nusbaum C."/>
            <person name="Birren B."/>
        </authorList>
    </citation>
    <scope>NUCLEOTIDE SEQUENCE [LARGE SCALE GENOMIC DNA]</scope>
    <source>
        <strain evidence="2 3">EJB2</strain>
    </source>
</reference>
<dbReference type="Proteomes" id="UP000054272">
    <property type="component" value="Unassembled WGS sequence"/>
</dbReference>
<evidence type="ECO:0000256" key="1">
    <source>
        <dbReference type="SAM" id="MobiDB-lite"/>
    </source>
</evidence>
<name>A0ABR5BLW9_9TREE</name>
<evidence type="ECO:0000313" key="2">
    <source>
        <dbReference type="EMBL" id="KIR76641.1"/>
    </source>
</evidence>
<dbReference type="EMBL" id="KN848786">
    <property type="protein sequence ID" value="KIR76641.1"/>
    <property type="molecule type" value="Genomic_DNA"/>
</dbReference>
<accession>A0ABR5BLW9</accession>
<protein>
    <submittedName>
        <fullName evidence="2">Uncharacterized protein</fullName>
    </submittedName>
</protein>
<proteinExistence type="predicted"/>